<accession>A0A178MQJ4</accession>
<dbReference type="OrthoDB" id="7330802at2"/>
<dbReference type="STRING" id="1437059.A6A05_11250"/>
<sequence>MPDNQSRDHLNVVRKITATLQGPVVAALAELVPEVRALPRRTALDTILDDVDLLNRCFMAFRTNTDQFRHLLVDRHKVTVEDADALLECGRSLDDVIAMVVRTAAKRHFRLRLDGSTKPRKRKAPNSRRGLFAKLRSLVTRHHPRTTSGPLTQGEILYNAFQEYLLHDWQVPIIPEYVQMNPGMVRRLGERLLEYRLPEDIRRLRSDPDNPPPPTPVVSDAQTSGFQVAPTAPAPLPVSVTGSERVSDGMARIEINRPSADKDERARLSEILTPDGKRLQAKAFANALLDPKVREVIPNAANAISVTGKLGIVSASVGKKLVGDLALRVDQLAVFLMSANAALGDENFEKAFGVPGRPEYVAKIVQRAQAANLGQASTNRQIADFITRLFAAAAQKTG</sequence>
<dbReference type="RefSeq" id="WP_068499709.1">
    <property type="nucleotide sequence ID" value="NZ_LWQU01000133.1"/>
</dbReference>
<evidence type="ECO:0000313" key="1">
    <source>
        <dbReference type="EMBL" id="OAN51150.1"/>
    </source>
</evidence>
<name>A0A178MQJ4_9PROT</name>
<gene>
    <name evidence="1" type="ORF">A6A05_11250</name>
</gene>
<dbReference type="Proteomes" id="UP000078543">
    <property type="component" value="Unassembled WGS sequence"/>
</dbReference>
<protein>
    <submittedName>
        <fullName evidence="1">Uncharacterized protein</fullName>
    </submittedName>
</protein>
<dbReference type="AlphaFoldDB" id="A0A178MQJ4"/>
<proteinExistence type="predicted"/>
<dbReference type="EMBL" id="LWQU01000133">
    <property type="protein sequence ID" value="OAN51150.1"/>
    <property type="molecule type" value="Genomic_DNA"/>
</dbReference>
<comment type="caution">
    <text evidence="1">The sequence shown here is derived from an EMBL/GenBank/DDBJ whole genome shotgun (WGS) entry which is preliminary data.</text>
</comment>
<evidence type="ECO:0000313" key="2">
    <source>
        <dbReference type="Proteomes" id="UP000078543"/>
    </source>
</evidence>
<organism evidence="1 2">
    <name type="scientific">Magnetospirillum moscoviense</name>
    <dbReference type="NCBI Taxonomy" id="1437059"/>
    <lineage>
        <taxon>Bacteria</taxon>
        <taxon>Pseudomonadati</taxon>
        <taxon>Pseudomonadota</taxon>
        <taxon>Alphaproteobacteria</taxon>
        <taxon>Rhodospirillales</taxon>
        <taxon>Rhodospirillaceae</taxon>
        <taxon>Magnetospirillum</taxon>
    </lineage>
</organism>
<keyword evidence="2" id="KW-1185">Reference proteome</keyword>
<reference evidence="1 2" key="1">
    <citation type="submission" date="2016-04" db="EMBL/GenBank/DDBJ databases">
        <title>Draft genome sequence of freshwater magnetotactic bacteria Magnetospirillum marisnigri SP-1 and Magnetospirillum moscoviense BB-1.</title>
        <authorList>
            <person name="Koziaeva V."/>
            <person name="Dziuba M.V."/>
            <person name="Ivanov T.M."/>
            <person name="Kuznetsov B."/>
            <person name="Grouzdev D.S."/>
        </authorList>
    </citation>
    <scope>NUCLEOTIDE SEQUENCE [LARGE SCALE GENOMIC DNA]</scope>
    <source>
        <strain evidence="1 2">BB-1</strain>
    </source>
</reference>